<evidence type="ECO:0000313" key="1">
    <source>
        <dbReference type="EMBL" id="MFB9578007.1"/>
    </source>
</evidence>
<evidence type="ECO:0000313" key="2">
    <source>
        <dbReference type="Proteomes" id="UP001589710"/>
    </source>
</evidence>
<protein>
    <recommendedName>
        <fullName evidence="3">Hydantoinase A/oxoprolinase domain-containing protein</fullName>
    </recommendedName>
</protein>
<dbReference type="PANTHER" id="PTHR11365">
    <property type="entry name" value="5-OXOPROLINASE RELATED"/>
    <property type="match status" value="1"/>
</dbReference>
<organism evidence="1 2">
    <name type="scientific">Streptomyces yanii</name>
    <dbReference type="NCBI Taxonomy" id="78510"/>
    <lineage>
        <taxon>Bacteria</taxon>
        <taxon>Bacillati</taxon>
        <taxon>Actinomycetota</taxon>
        <taxon>Actinomycetes</taxon>
        <taxon>Kitasatosporales</taxon>
        <taxon>Streptomycetaceae</taxon>
        <taxon>Streptomyces</taxon>
    </lineage>
</organism>
<comment type="caution">
    <text evidence="1">The sequence shown here is derived from an EMBL/GenBank/DDBJ whole genome shotgun (WGS) entry which is preliminary data.</text>
</comment>
<evidence type="ECO:0008006" key="3">
    <source>
        <dbReference type="Google" id="ProtNLM"/>
    </source>
</evidence>
<proteinExistence type="predicted"/>
<keyword evidence="2" id="KW-1185">Reference proteome</keyword>
<reference evidence="1 2" key="1">
    <citation type="submission" date="2024-09" db="EMBL/GenBank/DDBJ databases">
        <authorList>
            <person name="Sun Q."/>
            <person name="Mori K."/>
        </authorList>
    </citation>
    <scope>NUCLEOTIDE SEQUENCE [LARGE SCALE GENOMIC DNA]</scope>
    <source>
        <strain evidence="1 2">JCM 3331</strain>
    </source>
</reference>
<gene>
    <name evidence="1" type="ORF">ACFFTL_38515</name>
</gene>
<dbReference type="Proteomes" id="UP001589710">
    <property type="component" value="Unassembled WGS sequence"/>
</dbReference>
<dbReference type="RefSeq" id="WP_345511370.1">
    <property type="nucleotide sequence ID" value="NZ_BAAAXD010000011.1"/>
</dbReference>
<dbReference type="InterPro" id="IPR045079">
    <property type="entry name" value="Oxoprolinase-like"/>
</dbReference>
<sequence length="435" mass="44137">MRLGVDVGRATTVAVLVGPDGTTSAHAVVDSSASLDRSLRDVLDALGPLMNVPYERVEVVCLTTDLDRTPYAPSPVAVLRISPPSHPALGPSPRPGGLTRVVTGGSSLTGRTLAPLDRAGVAAFARDAAAASITSFALCAAGSPARPEPELAAASVIARHLPGAHITLSHEIGSPGLRERENAAAANASLGRWAEHLTTTAERALRARGITAPLFFARDDAGLVSAEYVRRYPVIATVSATACALRGAALRAGAERAVVVDAAGSAVRCSAVTDGELEAGDAGPGPGGLWMDVGRPRLNTLPFGGEDLPTDARPRVDALVAGVLERAPGSTVLYAGGAAPHFGGDREAISAAAYGAARADTRVELEQVVVAPGRAELDRLIGLARDQALARVVSAGAAPGGARVARAVHTPVSYLPGGVHRIRVRAVGPPAGATS</sequence>
<dbReference type="EMBL" id="JBHMCG010000161">
    <property type="protein sequence ID" value="MFB9578007.1"/>
    <property type="molecule type" value="Genomic_DNA"/>
</dbReference>
<accession>A0ABV5RJF8</accession>
<name>A0ABV5RJF8_9ACTN</name>